<keyword evidence="1" id="KW-1133">Transmembrane helix</keyword>
<name>A0A843VTS6_COLES</name>
<evidence type="ECO:0000313" key="2">
    <source>
        <dbReference type="EMBL" id="MQL99345.1"/>
    </source>
</evidence>
<accession>A0A843VTS6</accession>
<dbReference type="Proteomes" id="UP000652761">
    <property type="component" value="Unassembled WGS sequence"/>
</dbReference>
<comment type="caution">
    <text evidence="2">The sequence shown here is derived from an EMBL/GenBank/DDBJ whole genome shotgun (WGS) entry which is preliminary data.</text>
</comment>
<keyword evidence="1" id="KW-0472">Membrane</keyword>
<evidence type="ECO:0000256" key="1">
    <source>
        <dbReference type="SAM" id="Phobius"/>
    </source>
</evidence>
<gene>
    <name evidence="2" type="ORF">Taro_032067</name>
</gene>
<feature type="transmembrane region" description="Helical" evidence="1">
    <location>
        <begin position="250"/>
        <end position="274"/>
    </location>
</feature>
<feature type="transmembrane region" description="Helical" evidence="1">
    <location>
        <begin position="215"/>
        <end position="238"/>
    </location>
</feature>
<keyword evidence="1" id="KW-0812">Transmembrane</keyword>
<dbReference type="EMBL" id="NMUH01002334">
    <property type="protein sequence ID" value="MQL99345.1"/>
    <property type="molecule type" value="Genomic_DNA"/>
</dbReference>
<organism evidence="2 3">
    <name type="scientific">Colocasia esculenta</name>
    <name type="common">Wild taro</name>
    <name type="synonym">Arum esculentum</name>
    <dbReference type="NCBI Taxonomy" id="4460"/>
    <lineage>
        <taxon>Eukaryota</taxon>
        <taxon>Viridiplantae</taxon>
        <taxon>Streptophyta</taxon>
        <taxon>Embryophyta</taxon>
        <taxon>Tracheophyta</taxon>
        <taxon>Spermatophyta</taxon>
        <taxon>Magnoliopsida</taxon>
        <taxon>Liliopsida</taxon>
        <taxon>Araceae</taxon>
        <taxon>Aroideae</taxon>
        <taxon>Colocasieae</taxon>
        <taxon>Colocasia</taxon>
    </lineage>
</organism>
<keyword evidence="3" id="KW-1185">Reference proteome</keyword>
<evidence type="ECO:0000313" key="3">
    <source>
        <dbReference type="Proteomes" id="UP000652761"/>
    </source>
</evidence>
<reference evidence="2" key="1">
    <citation type="submission" date="2017-07" db="EMBL/GenBank/DDBJ databases">
        <title>Taro Niue Genome Assembly and Annotation.</title>
        <authorList>
            <person name="Atibalentja N."/>
            <person name="Keating K."/>
            <person name="Fields C.J."/>
        </authorList>
    </citation>
    <scope>NUCLEOTIDE SEQUENCE</scope>
    <source>
        <strain evidence="2">Niue_2</strain>
        <tissue evidence="2">Leaf</tissue>
    </source>
</reference>
<protein>
    <submittedName>
        <fullName evidence="2">Uncharacterized protein</fullName>
    </submittedName>
</protein>
<proteinExistence type="predicted"/>
<dbReference type="AlphaFoldDB" id="A0A843VTS6"/>
<sequence>MEMMTLGSSDSTRPMPLYMGPIQSWEEHPNRLLNRPIRICTNLNESTGENFVRISSLNYTLVASFPTGSECELQESVAAVAGCACYEHGCWFFRAAVGFVFILRVCVGVSRRLREPMCGVAFTGAGLLSVEPVEGVCLLVVPLLRCIAWLPCVLVRFPRTVYCCPGEGFSQDCSALFSSIVVLPQGLSCALEALVTVWCVALSARGGRSGALCCVLLRADMVVALLKLSVFIMLLWWVSGGESLSFSLELFQAIGAVVYCTLSVFLSLLCVLCLEGWGRYGLSCPS</sequence>